<dbReference type="PANTHER" id="PTHR11645:SF0">
    <property type="entry name" value="PYRROLINE-5-CARBOXYLATE REDUCTASE 3"/>
    <property type="match status" value="1"/>
</dbReference>
<dbReference type="PANTHER" id="PTHR11645">
    <property type="entry name" value="PYRROLINE-5-CARBOXYLATE REDUCTASE"/>
    <property type="match status" value="1"/>
</dbReference>
<evidence type="ECO:0000259" key="4">
    <source>
        <dbReference type="Pfam" id="PF14748"/>
    </source>
</evidence>
<name>A0A1M7I6U9_9HYPH</name>
<dbReference type="AlphaFoldDB" id="A0A1M7I6U9"/>
<feature type="binding site" evidence="3">
    <location>
        <begin position="90"/>
        <end position="93"/>
    </location>
    <ligand>
        <name>NADP(+)</name>
        <dbReference type="ChEBI" id="CHEBI:58349"/>
    </ligand>
</feature>
<evidence type="ECO:0000313" key="5">
    <source>
        <dbReference type="EMBL" id="SHM36359.1"/>
    </source>
</evidence>
<accession>A0A1M7I6U9</accession>
<evidence type="ECO:0000256" key="3">
    <source>
        <dbReference type="PIRSR" id="PIRSR000193-1"/>
    </source>
</evidence>
<feature type="domain" description="Pyrroline-5-carboxylate reductase dimerisation" evidence="4">
    <location>
        <begin position="182"/>
        <end position="280"/>
    </location>
</feature>
<evidence type="ECO:0000313" key="6">
    <source>
        <dbReference type="Proteomes" id="UP000186002"/>
    </source>
</evidence>
<evidence type="ECO:0000256" key="2">
    <source>
        <dbReference type="ARBA" id="ARBA00023002"/>
    </source>
</evidence>
<evidence type="ECO:0000256" key="1">
    <source>
        <dbReference type="ARBA" id="ARBA00005525"/>
    </source>
</evidence>
<keyword evidence="6" id="KW-1185">Reference proteome</keyword>
<dbReference type="InterPro" id="IPR008927">
    <property type="entry name" value="6-PGluconate_DH-like_C_sf"/>
</dbReference>
<sequence length="289" mass="30999">MLETATKQEKAQKRGPSSAKGHVDVLAFGCCDLATAILAGLERQNPQASLAAVDPQIDRIRETLPKRSRIRLLCRSDRARTLKPGILLLAGKPTLLDQPCPALLELARDAIVVSILPGVSLELLRERLETDKVARVTPNLPVMVGEGMSIGHCGASSLTQAELKAVAGLMASVGQFNWLESESHFDLASAVSGDGPGFVFSLAEQMIMTLYTEGMPLSLAESLVQQTLFGASAMLRQDPRSPAALKQEASLTGTSRTILEHHDALPRLIPEAISEAHQRFQGSARPLQA</sequence>
<keyword evidence="2" id="KW-0560">Oxidoreductase</keyword>
<reference evidence="5 6" key="1">
    <citation type="submission" date="2016-11" db="EMBL/GenBank/DDBJ databases">
        <authorList>
            <person name="Jaros S."/>
            <person name="Januszkiewicz K."/>
            <person name="Wedrychowicz H."/>
        </authorList>
    </citation>
    <scope>NUCLEOTIDE SEQUENCE [LARGE SCALE GENOMIC DNA]</scope>
    <source>
        <strain evidence="5 6">DSM 22153</strain>
    </source>
</reference>
<dbReference type="SUPFAM" id="SSF48179">
    <property type="entry name" value="6-phosphogluconate dehydrogenase C-terminal domain-like"/>
    <property type="match status" value="1"/>
</dbReference>
<dbReference type="Gene3D" id="3.40.50.720">
    <property type="entry name" value="NAD(P)-binding Rossmann-like Domain"/>
    <property type="match status" value="1"/>
</dbReference>
<protein>
    <submittedName>
        <fullName evidence="5">Pyrroline-5-carboxylate reductase</fullName>
    </submittedName>
</protein>
<gene>
    <name evidence="5" type="ORF">SAMN05444272_2447</name>
</gene>
<dbReference type="RefSeq" id="WP_073013387.1">
    <property type="nucleotide sequence ID" value="NZ_FRBW01000002.1"/>
</dbReference>
<dbReference type="Pfam" id="PF14748">
    <property type="entry name" value="P5CR_dimer"/>
    <property type="match status" value="1"/>
</dbReference>
<dbReference type="STRING" id="735517.SAMN05444272_2447"/>
<dbReference type="OrthoDB" id="9805754at2"/>
<dbReference type="SUPFAM" id="SSF51735">
    <property type="entry name" value="NAD(P)-binding Rossmann-fold domains"/>
    <property type="match status" value="1"/>
</dbReference>
<dbReference type="Proteomes" id="UP000186002">
    <property type="component" value="Unassembled WGS sequence"/>
</dbReference>
<dbReference type="InterPro" id="IPR029036">
    <property type="entry name" value="P5CR_dimer"/>
</dbReference>
<dbReference type="InterPro" id="IPR036291">
    <property type="entry name" value="NAD(P)-bd_dom_sf"/>
</dbReference>
<dbReference type="Gene3D" id="1.10.3730.10">
    <property type="entry name" value="ProC C-terminal domain-like"/>
    <property type="match status" value="1"/>
</dbReference>
<dbReference type="InterPro" id="IPR000304">
    <property type="entry name" value="Pyrroline-COOH_reductase"/>
</dbReference>
<dbReference type="PIRSF" id="PIRSF000193">
    <property type="entry name" value="Pyrrol-5-carb_rd"/>
    <property type="match status" value="1"/>
</dbReference>
<dbReference type="GO" id="GO:0004735">
    <property type="term" value="F:pyrroline-5-carboxylate reductase activity"/>
    <property type="evidence" value="ECO:0007669"/>
    <property type="project" value="InterPro"/>
</dbReference>
<dbReference type="EMBL" id="FRBW01000002">
    <property type="protein sequence ID" value="SHM36359.1"/>
    <property type="molecule type" value="Genomic_DNA"/>
</dbReference>
<keyword evidence="3" id="KW-0521">NADP</keyword>
<dbReference type="GO" id="GO:0055129">
    <property type="term" value="P:L-proline biosynthetic process"/>
    <property type="evidence" value="ECO:0007669"/>
    <property type="project" value="TreeGrafter"/>
</dbReference>
<proteinExistence type="inferred from homology"/>
<comment type="similarity">
    <text evidence="1">Belongs to the pyrroline-5-carboxylate reductase family.</text>
</comment>
<organism evidence="5 6">
    <name type="scientific">Roseibium suaedae</name>
    <dbReference type="NCBI Taxonomy" id="735517"/>
    <lineage>
        <taxon>Bacteria</taxon>
        <taxon>Pseudomonadati</taxon>
        <taxon>Pseudomonadota</taxon>
        <taxon>Alphaproteobacteria</taxon>
        <taxon>Hyphomicrobiales</taxon>
        <taxon>Stappiaceae</taxon>
        <taxon>Roseibium</taxon>
    </lineage>
</organism>